<dbReference type="AlphaFoldDB" id="A0A1F5R388"/>
<dbReference type="Proteomes" id="UP000177230">
    <property type="component" value="Unassembled WGS sequence"/>
</dbReference>
<evidence type="ECO:0008006" key="4">
    <source>
        <dbReference type="Google" id="ProtNLM"/>
    </source>
</evidence>
<evidence type="ECO:0000313" key="2">
    <source>
        <dbReference type="EMBL" id="OGF08876.1"/>
    </source>
</evidence>
<proteinExistence type="predicted"/>
<dbReference type="InterPro" id="IPR008969">
    <property type="entry name" value="CarboxyPept-like_regulatory"/>
</dbReference>
<protein>
    <recommendedName>
        <fullName evidence="4">Carboxypeptidase regulatory-like domain-containing protein</fullName>
    </recommendedName>
</protein>
<reference evidence="2 3" key="1">
    <citation type="journal article" date="2016" name="Nat. Commun.">
        <title>Thousands of microbial genomes shed light on interconnected biogeochemical processes in an aquifer system.</title>
        <authorList>
            <person name="Anantharaman K."/>
            <person name="Brown C.T."/>
            <person name="Hug L.A."/>
            <person name="Sharon I."/>
            <person name="Castelle C.J."/>
            <person name="Probst A.J."/>
            <person name="Thomas B.C."/>
            <person name="Singh A."/>
            <person name="Wilkins M.J."/>
            <person name="Karaoz U."/>
            <person name="Brodie E.L."/>
            <person name="Williams K.H."/>
            <person name="Hubbard S.S."/>
            <person name="Banfield J.F."/>
        </authorList>
    </citation>
    <scope>NUCLEOTIDE SEQUENCE [LARGE SCALE GENOMIC DNA]</scope>
</reference>
<dbReference type="SUPFAM" id="SSF49464">
    <property type="entry name" value="Carboxypeptidase regulatory domain-like"/>
    <property type="match status" value="1"/>
</dbReference>
<accession>A0A1F5R388</accession>
<organism evidence="2 3">
    <name type="scientific">Candidatus Edwardsbacteria bacterium GWF2_54_11</name>
    <dbReference type="NCBI Taxonomy" id="1817851"/>
    <lineage>
        <taxon>Bacteria</taxon>
        <taxon>Candidatus Edwardsiibacteriota</taxon>
    </lineage>
</organism>
<sequence>MKMHNSFIIALCLLAVSTLGCGPDAKRDNPLDPVNGSGVSGTVSAWGGGAVGNAVVSAVPANLSVRTNSSGQYNIDLEGGRTYFLTVEHSYYHARTDTITVPSDGRLKHNFILKGVPRIDNAKVLTCAVYTMWDGQLPIYILPQCTGRLTDGRDVLSAYYNFRCRIEGSTYIPQETLAVDQESMNYFWCVVDPNVEKGDTVTLTLDSAGVVMQTAVALVPTELNWPSIISPGNNSVFNPPDTLSWLNNNVLEDIRIEIWKGATLVWHRDLSYAEKLYCDAALEGGQEYLWKVINVDAAGNMARTEAKFSTP</sequence>
<feature type="signal peptide" evidence="1">
    <location>
        <begin position="1"/>
        <end position="20"/>
    </location>
</feature>
<gene>
    <name evidence="2" type="ORF">A2024_01215</name>
</gene>
<feature type="chain" id="PRO_5009520568" description="Carboxypeptidase regulatory-like domain-containing protein" evidence="1">
    <location>
        <begin position="21"/>
        <end position="311"/>
    </location>
</feature>
<comment type="caution">
    <text evidence="2">The sequence shown here is derived from an EMBL/GenBank/DDBJ whole genome shotgun (WGS) entry which is preliminary data.</text>
</comment>
<dbReference type="EMBL" id="MFFM01000046">
    <property type="protein sequence ID" value="OGF08876.1"/>
    <property type="molecule type" value="Genomic_DNA"/>
</dbReference>
<dbReference type="PROSITE" id="PS51257">
    <property type="entry name" value="PROKAR_LIPOPROTEIN"/>
    <property type="match status" value="1"/>
</dbReference>
<keyword evidence="1" id="KW-0732">Signal</keyword>
<dbReference type="Gene3D" id="2.60.40.1120">
    <property type="entry name" value="Carboxypeptidase-like, regulatory domain"/>
    <property type="match status" value="1"/>
</dbReference>
<name>A0A1F5R388_9BACT</name>
<dbReference type="Pfam" id="PF13620">
    <property type="entry name" value="CarboxypepD_reg"/>
    <property type="match status" value="1"/>
</dbReference>
<evidence type="ECO:0000313" key="3">
    <source>
        <dbReference type="Proteomes" id="UP000177230"/>
    </source>
</evidence>
<evidence type="ECO:0000256" key="1">
    <source>
        <dbReference type="SAM" id="SignalP"/>
    </source>
</evidence>